<evidence type="ECO:0000256" key="1">
    <source>
        <dbReference type="SAM" id="MobiDB-lite"/>
    </source>
</evidence>
<organism evidence="2 3">
    <name type="scientific">Bifidobacterium tibiigranuli</name>
    <dbReference type="NCBI Taxonomy" id="2172043"/>
    <lineage>
        <taxon>Bacteria</taxon>
        <taxon>Bacillati</taxon>
        <taxon>Actinomycetota</taxon>
        <taxon>Actinomycetes</taxon>
        <taxon>Bifidobacteriales</taxon>
        <taxon>Bifidobacteriaceae</taxon>
        <taxon>Bifidobacterium</taxon>
    </lineage>
</organism>
<reference evidence="2 3" key="1">
    <citation type="submission" date="2018-04" db="EMBL/GenBank/DDBJ databases">
        <authorList>
            <person name="Eckel V.P."/>
            <person name="Vogel R.F."/>
        </authorList>
    </citation>
    <scope>NUCLEOTIDE SEQUENCE [LARGE SCALE GENOMIC DNA]</scope>
    <source>
        <strain evidence="3">TMW 2.1764</strain>
    </source>
</reference>
<evidence type="ECO:0000313" key="2">
    <source>
        <dbReference type="EMBL" id="KAE8130205.1"/>
    </source>
</evidence>
<proteinExistence type="predicted"/>
<sequence>MNTIDLRPQAGSIIYELARLGFQFDHSDDGTAQTWVNYAIQARADFTSPSATEIMLGDMATRLSATIQASELAGVDHISTWTSDNPTTPETPAETPADGTGEPTA</sequence>
<dbReference type="EMBL" id="QDAG01000001">
    <property type="protein sequence ID" value="KAE8130205.1"/>
    <property type="molecule type" value="Genomic_DNA"/>
</dbReference>
<accession>A0A5N6S6Z3</accession>
<feature type="region of interest" description="Disordered" evidence="1">
    <location>
        <begin position="79"/>
        <end position="105"/>
    </location>
</feature>
<keyword evidence="3" id="KW-1185">Reference proteome</keyword>
<comment type="caution">
    <text evidence="2">The sequence shown here is derived from an EMBL/GenBank/DDBJ whole genome shotgun (WGS) entry which is preliminary data.</text>
</comment>
<dbReference type="AlphaFoldDB" id="A0A5N6S6Z3"/>
<evidence type="ECO:0000313" key="3">
    <source>
        <dbReference type="Proteomes" id="UP000325415"/>
    </source>
</evidence>
<dbReference type="RefSeq" id="WP_162000924.1">
    <property type="nucleotide sequence ID" value="NZ_QLZA01000001.1"/>
</dbReference>
<name>A0A5N6S6Z3_9BIFI</name>
<protein>
    <submittedName>
        <fullName evidence="2">Uncharacterized protein</fullName>
    </submittedName>
</protein>
<gene>
    <name evidence="2" type="ORF">DDE84_01105</name>
</gene>
<dbReference type="Proteomes" id="UP000325415">
    <property type="component" value="Unassembled WGS sequence"/>
</dbReference>
<feature type="compositionally biased region" description="Low complexity" evidence="1">
    <location>
        <begin position="86"/>
        <end position="97"/>
    </location>
</feature>